<feature type="compositionally biased region" description="Low complexity" evidence="1">
    <location>
        <begin position="51"/>
        <end position="63"/>
    </location>
</feature>
<proteinExistence type="predicted"/>
<feature type="transmembrane region" description="Helical" evidence="2">
    <location>
        <begin position="67"/>
        <end position="89"/>
    </location>
</feature>
<evidence type="ECO:0000313" key="3">
    <source>
        <dbReference type="EMBL" id="KAK4185793.1"/>
    </source>
</evidence>
<gene>
    <name evidence="3" type="ORF">QBC35DRAFT_555851</name>
</gene>
<evidence type="ECO:0000256" key="2">
    <source>
        <dbReference type="SAM" id="Phobius"/>
    </source>
</evidence>
<dbReference type="EMBL" id="MU864440">
    <property type="protein sequence ID" value="KAK4185793.1"/>
    <property type="molecule type" value="Genomic_DNA"/>
</dbReference>
<name>A0AAN6WP87_9PEZI</name>
<feature type="region of interest" description="Disordered" evidence="1">
    <location>
        <begin position="164"/>
        <end position="208"/>
    </location>
</feature>
<keyword evidence="2" id="KW-0812">Transmembrane</keyword>
<reference evidence="3" key="1">
    <citation type="journal article" date="2023" name="Mol. Phylogenet. Evol.">
        <title>Genome-scale phylogeny and comparative genomics of the fungal order Sordariales.</title>
        <authorList>
            <person name="Hensen N."/>
            <person name="Bonometti L."/>
            <person name="Westerberg I."/>
            <person name="Brannstrom I.O."/>
            <person name="Guillou S."/>
            <person name="Cros-Aarteil S."/>
            <person name="Calhoun S."/>
            <person name="Haridas S."/>
            <person name="Kuo A."/>
            <person name="Mondo S."/>
            <person name="Pangilinan J."/>
            <person name="Riley R."/>
            <person name="LaButti K."/>
            <person name="Andreopoulos B."/>
            <person name="Lipzen A."/>
            <person name="Chen C."/>
            <person name="Yan M."/>
            <person name="Daum C."/>
            <person name="Ng V."/>
            <person name="Clum A."/>
            <person name="Steindorff A."/>
            <person name="Ohm R.A."/>
            <person name="Martin F."/>
            <person name="Silar P."/>
            <person name="Natvig D.O."/>
            <person name="Lalanne C."/>
            <person name="Gautier V."/>
            <person name="Ament-Velasquez S.L."/>
            <person name="Kruys A."/>
            <person name="Hutchinson M.I."/>
            <person name="Powell A.J."/>
            <person name="Barry K."/>
            <person name="Miller A.N."/>
            <person name="Grigoriev I.V."/>
            <person name="Debuchy R."/>
            <person name="Gladieux P."/>
            <person name="Hiltunen Thoren M."/>
            <person name="Johannesson H."/>
        </authorList>
    </citation>
    <scope>NUCLEOTIDE SEQUENCE</scope>
    <source>
        <strain evidence="3">PSN309</strain>
    </source>
</reference>
<feature type="compositionally biased region" description="Polar residues" evidence="1">
    <location>
        <begin position="35"/>
        <end position="50"/>
    </location>
</feature>
<protein>
    <submittedName>
        <fullName evidence="3">Uncharacterized protein</fullName>
    </submittedName>
</protein>
<feature type="compositionally biased region" description="Polar residues" evidence="1">
    <location>
        <begin position="169"/>
        <end position="194"/>
    </location>
</feature>
<evidence type="ECO:0000256" key="1">
    <source>
        <dbReference type="SAM" id="MobiDB-lite"/>
    </source>
</evidence>
<feature type="region of interest" description="Disordered" evidence="1">
    <location>
        <begin position="35"/>
        <end position="63"/>
    </location>
</feature>
<keyword evidence="2" id="KW-1133">Transmembrane helix</keyword>
<keyword evidence="4" id="KW-1185">Reference proteome</keyword>
<evidence type="ECO:0000313" key="4">
    <source>
        <dbReference type="Proteomes" id="UP001302126"/>
    </source>
</evidence>
<keyword evidence="2" id="KW-0472">Membrane</keyword>
<accession>A0AAN6WP87</accession>
<comment type="caution">
    <text evidence="3">The sequence shown here is derived from an EMBL/GenBank/DDBJ whole genome shotgun (WGS) entry which is preliminary data.</text>
</comment>
<dbReference type="AlphaFoldDB" id="A0AAN6WP87"/>
<feature type="non-terminal residue" evidence="3">
    <location>
        <position position="1"/>
    </location>
</feature>
<organism evidence="3 4">
    <name type="scientific">Podospora australis</name>
    <dbReference type="NCBI Taxonomy" id="1536484"/>
    <lineage>
        <taxon>Eukaryota</taxon>
        <taxon>Fungi</taxon>
        <taxon>Dikarya</taxon>
        <taxon>Ascomycota</taxon>
        <taxon>Pezizomycotina</taxon>
        <taxon>Sordariomycetes</taxon>
        <taxon>Sordariomycetidae</taxon>
        <taxon>Sordariales</taxon>
        <taxon>Podosporaceae</taxon>
        <taxon>Podospora</taxon>
    </lineage>
</organism>
<dbReference type="Proteomes" id="UP001302126">
    <property type="component" value="Unassembled WGS sequence"/>
</dbReference>
<sequence length="208" mass="22145">EPLPDDYSTTLEVGITEAIAVTIVWRPVDRSYTELDTTSNNHRPSTTLQATSSVPPSTSSSSLPTSAIVGVSIGAVLIAALPMLGVWIAMRRRKLNKDAGDHSDVAEVSADMTLMRTELDAKDKQKVELPATPKTFAELADPSSEVHELAHECTAHQIEDLRVKAEGVQSDSAPKSSPILSQGTGPITDSQVSQGAEEVKKTSTVVDL</sequence>
<reference evidence="3" key="2">
    <citation type="submission" date="2023-05" db="EMBL/GenBank/DDBJ databases">
        <authorList>
            <consortium name="Lawrence Berkeley National Laboratory"/>
            <person name="Steindorff A."/>
            <person name="Hensen N."/>
            <person name="Bonometti L."/>
            <person name="Westerberg I."/>
            <person name="Brannstrom I.O."/>
            <person name="Guillou S."/>
            <person name="Cros-Aarteil S."/>
            <person name="Calhoun S."/>
            <person name="Haridas S."/>
            <person name="Kuo A."/>
            <person name="Mondo S."/>
            <person name="Pangilinan J."/>
            <person name="Riley R."/>
            <person name="Labutti K."/>
            <person name="Andreopoulos B."/>
            <person name="Lipzen A."/>
            <person name="Chen C."/>
            <person name="Yanf M."/>
            <person name="Daum C."/>
            <person name="Ng V."/>
            <person name="Clum A."/>
            <person name="Ohm R."/>
            <person name="Martin F."/>
            <person name="Silar P."/>
            <person name="Natvig D."/>
            <person name="Lalanne C."/>
            <person name="Gautier V."/>
            <person name="Ament-Velasquez S.L."/>
            <person name="Kruys A."/>
            <person name="Hutchinson M.I."/>
            <person name="Powell A.J."/>
            <person name="Barry K."/>
            <person name="Miller A.N."/>
            <person name="Grigoriev I.V."/>
            <person name="Debuchy R."/>
            <person name="Gladieux P."/>
            <person name="Thoren M.H."/>
            <person name="Johannesson H."/>
        </authorList>
    </citation>
    <scope>NUCLEOTIDE SEQUENCE</scope>
    <source>
        <strain evidence="3">PSN309</strain>
    </source>
</reference>